<dbReference type="GO" id="GO:2000773">
    <property type="term" value="P:negative regulation of cellular senescence"/>
    <property type="evidence" value="ECO:0007669"/>
    <property type="project" value="Ensembl"/>
</dbReference>
<organism evidence="14 15">
    <name type="scientific">Ficedula albicollis</name>
    <name type="common">Collared flycatcher</name>
    <name type="synonym">Muscicapa albicollis</name>
    <dbReference type="NCBI Taxonomy" id="59894"/>
    <lineage>
        <taxon>Eukaryota</taxon>
        <taxon>Metazoa</taxon>
        <taxon>Chordata</taxon>
        <taxon>Craniata</taxon>
        <taxon>Vertebrata</taxon>
        <taxon>Euteleostomi</taxon>
        <taxon>Archelosauria</taxon>
        <taxon>Archosauria</taxon>
        <taxon>Dinosauria</taxon>
        <taxon>Saurischia</taxon>
        <taxon>Theropoda</taxon>
        <taxon>Coelurosauria</taxon>
        <taxon>Aves</taxon>
        <taxon>Neognathae</taxon>
        <taxon>Neoaves</taxon>
        <taxon>Telluraves</taxon>
        <taxon>Australaves</taxon>
        <taxon>Passeriformes</taxon>
        <taxon>Muscicapidae</taxon>
        <taxon>Ficedula</taxon>
    </lineage>
</organism>
<feature type="compositionally biased region" description="Polar residues" evidence="11">
    <location>
        <begin position="440"/>
        <end position="453"/>
    </location>
</feature>
<dbReference type="GO" id="GO:0032206">
    <property type="term" value="P:positive regulation of telomere maintenance"/>
    <property type="evidence" value="ECO:0007669"/>
    <property type="project" value="Ensembl"/>
</dbReference>
<accession>U3JJF9</accession>
<dbReference type="GO" id="GO:0042803">
    <property type="term" value="F:protein homodimerization activity"/>
    <property type="evidence" value="ECO:0007669"/>
    <property type="project" value="UniProtKB-UniRule"/>
</dbReference>
<comment type="subunit">
    <text evidence="10">Homodimer.</text>
</comment>
<dbReference type="Gene3D" id="1.25.40.210">
    <property type="entry name" value="Telomere repeat-binding factor, dimerisation domain"/>
    <property type="match status" value="1"/>
</dbReference>
<dbReference type="GO" id="GO:1905839">
    <property type="term" value="P:negative regulation of telomeric D-loop disassembly"/>
    <property type="evidence" value="ECO:0007669"/>
    <property type="project" value="Ensembl"/>
</dbReference>
<dbReference type="GO" id="GO:0001673">
    <property type="term" value="C:male germ cell nucleus"/>
    <property type="evidence" value="ECO:0007669"/>
    <property type="project" value="Ensembl"/>
</dbReference>
<name>U3JJF9_FICAL</name>
<dbReference type="InterPro" id="IPR017357">
    <property type="entry name" value="TERF1/2"/>
</dbReference>
<evidence type="ECO:0000256" key="1">
    <source>
        <dbReference type="ARBA" id="ARBA00004574"/>
    </source>
</evidence>
<evidence type="ECO:0000313" key="14">
    <source>
        <dbReference type="Ensembl" id="ENSFALP00000002913.2"/>
    </source>
</evidence>
<feature type="region of interest" description="Disordered" evidence="11">
    <location>
        <begin position="403"/>
        <end position="491"/>
    </location>
</feature>
<dbReference type="Ensembl" id="ENSFALT00000002926.2">
    <property type="protein sequence ID" value="ENSFALP00000002913.2"/>
    <property type="gene ID" value="ENSFALG00000002781.2"/>
</dbReference>
<dbReference type="InterPro" id="IPR009057">
    <property type="entry name" value="Homeodomain-like_sf"/>
</dbReference>
<evidence type="ECO:0000256" key="2">
    <source>
        <dbReference type="ARBA" id="ARBA00022454"/>
    </source>
</evidence>
<keyword evidence="5" id="KW-0832">Ubl conjugation</keyword>
<dbReference type="InterPro" id="IPR036507">
    <property type="entry name" value="Telomere_rpt-bd_fac_dimer_sf"/>
</dbReference>
<proteinExistence type="predicted"/>
<keyword evidence="2" id="KW-0158">Chromosome</keyword>
<dbReference type="SMART" id="SM00717">
    <property type="entry name" value="SANT"/>
    <property type="match status" value="1"/>
</dbReference>
<evidence type="ECO:0000256" key="9">
    <source>
        <dbReference type="ARBA" id="ARBA00023306"/>
    </source>
</evidence>
<sequence length="538" mass="60344">MATRRAARREQEPEPEPDPDREPDPDPDWAGMAALPEKTMNGWVLQFYFHRAIEAYRSGRNRDFRQFRDIMQALLVRPLNREPEMAQMLRIMQLLSRVEEGENLDCTFDKESELTPLESAMLVLDFIHEEFSVADKTMEAVQKMVKEAAVVVCIRNKEFEKAADIVKKHMGKEPRNQKKRNEWLAVIRDKNPSHPKVKNFSYEDFQQSIFDFLKGYMDESEPALLTLLKKTLSSEHVDKAKSSLETSEFADGLKDQAAAPEALGRAEGPAKAPENAGATEDLEGAASPAKRAAGPIAAPEMMEEASGPAAALEPMEDITDPAATPEHLTAAYDILKGAPESMEIAKEPAAATPELPRVSTREPQRTKRCREVENQASETSEPPEMPRNVKKLFSISNLVVELDGSSSKSGECPDSSQEHVVSSASKPAPKLPDEPLAAQSEKSIQGRWNSSCGTEEKDSWSDEDELFANAASLEKSNVSRNSSKKQKWTMQESEWIKEGVQKYGEGRWKAICLKYPFQNRTSVMIKDRWRTMKKLGML</sequence>
<dbReference type="FunFam" id="1.25.40.210:FF:000002">
    <property type="entry name" value="Telomeric repeat-binding factor 2"/>
    <property type="match status" value="1"/>
</dbReference>
<gene>
    <name evidence="14" type="primary">TERF2</name>
</gene>
<feature type="compositionally biased region" description="Basic and acidic residues" evidence="11">
    <location>
        <begin position="359"/>
        <end position="373"/>
    </location>
</feature>
<dbReference type="GO" id="GO:0031627">
    <property type="term" value="P:telomeric loop formation"/>
    <property type="evidence" value="ECO:0007669"/>
    <property type="project" value="Ensembl"/>
</dbReference>
<dbReference type="GO" id="GO:0061820">
    <property type="term" value="P:telomeric D-loop disassembly"/>
    <property type="evidence" value="ECO:0007669"/>
    <property type="project" value="Ensembl"/>
</dbReference>
<reference evidence="14" key="3">
    <citation type="submission" date="2025-09" db="UniProtKB">
        <authorList>
            <consortium name="Ensembl"/>
        </authorList>
    </citation>
    <scope>IDENTIFICATION</scope>
</reference>
<dbReference type="GeneTree" id="ENSGT00940000158316"/>
<dbReference type="PROSITE" id="PS50090">
    <property type="entry name" value="MYB_LIKE"/>
    <property type="match status" value="1"/>
</dbReference>
<dbReference type="GO" id="GO:0019899">
    <property type="term" value="F:enzyme binding"/>
    <property type="evidence" value="ECO:0007669"/>
    <property type="project" value="Ensembl"/>
</dbReference>
<dbReference type="Proteomes" id="UP000016665">
    <property type="component" value="Chromosome 11"/>
</dbReference>
<dbReference type="InterPro" id="IPR001005">
    <property type="entry name" value="SANT/Myb"/>
</dbReference>
<evidence type="ECO:0000313" key="15">
    <source>
        <dbReference type="Proteomes" id="UP000016665"/>
    </source>
</evidence>
<keyword evidence="15" id="KW-1185">Reference proteome</keyword>
<reference evidence="14 15" key="1">
    <citation type="journal article" date="2012" name="Nature">
        <title>The genomic landscape of species divergence in Ficedula flycatchers.</title>
        <authorList>
            <person name="Ellegren H."/>
            <person name="Smeds L."/>
            <person name="Burri R."/>
            <person name="Olason P.I."/>
            <person name="Backstrom N."/>
            <person name="Kawakami T."/>
            <person name="Kunstner A."/>
            <person name="Makinen H."/>
            <person name="Nadachowska-Brzyska K."/>
            <person name="Qvarnstrom A."/>
            <person name="Uebbing S."/>
            <person name="Wolf J.B."/>
        </authorList>
    </citation>
    <scope>NUCLEOTIDE SEQUENCE [LARGE SCALE GENOMIC DNA]</scope>
</reference>
<keyword evidence="3" id="KW-1017">Isopeptide bond</keyword>
<dbReference type="Pfam" id="PF08558">
    <property type="entry name" value="TRF"/>
    <property type="match status" value="1"/>
</dbReference>
<dbReference type="PROSITE" id="PS51294">
    <property type="entry name" value="HTH_MYB"/>
    <property type="match status" value="1"/>
</dbReference>
<dbReference type="GO" id="GO:0070187">
    <property type="term" value="C:shelterin complex"/>
    <property type="evidence" value="ECO:0007669"/>
    <property type="project" value="Ensembl"/>
</dbReference>
<dbReference type="HOGENOM" id="CLU_034265_1_1_1"/>
<dbReference type="InterPro" id="IPR017930">
    <property type="entry name" value="Myb_dom"/>
</dbReference>
<dbReference type="GO" id="GO:0016604">
    <property type="term" value="C:nuclear body"/>
    <property type="evidence" value="ECO:0007669"/>
    <property type="project" value="Ensembl"/>
</dbReference>
<feature type="domain" description="HTH myb-type" evidence="13">
    <location>
        <begin position="480"/>
        <end position="537"/>
    </location>
</feature>
<protein>
    <recommendedName>
        <fullName evidence="10">Telomeric repeat-binding factor</fullName>
    </recommendedName>
</protein>
<evidence type="ECO:0000256" key="3">
    <source>
        <dbReference type="ARBA" id="ARBA00022499"/>
    </source>
</evidence>
<evidence type="ECO:0000256" key="4">
    <source>
        <dbReference type="ARBA" id="ARBA00022553"/>
    </source>
</evidence>
<evidence type="ECO:0000256" key="10">
    <source>
        <dbReference type="PIRNR" id="PIRNR038016"/>
    </source>
</evidence>
<evidence type="ECO:0000259" key="12">
    <source>
        <dbReference type="PROSITE" id="PS50090"/>
    </source>
</evidence>
<dbReference type="STRING" id="59894.ENSFALP00000002913"/>
<dbReference type="GO" id="GO:0003691">
    <property type="term" value="F:double-stranded telomeric DNA binding"/>
    <property type="evidence" value="ECO:0007669"/>
    <property type="project" value="UniProtKB-UniRule"/>
</dbReference>
<dbReference type="PANTHER" id="PTHR46833:SF1">
    <property type="entry name" value="TELOMERIC REPEAT-BINDING FACTOR 2"/>
    <property type="match status" value="1"/>
</dbReference>
<dbReference type="InterPro" id="IPR030657">
    <property type="entry name" value="TERF2"/>
</dbReference>
<comment type="function">
    <text evidence="10">Binds the telomeric double-stranded 5'-TTAGGG-3' repeat.</text>
</comment>
<feature type="domain" description="Myb-like" evidence="12">
    <location>
        <begin position="480"/>
        <end position="533"/>
    </location>
</feature>
<feature type="region of interest" description="Disordered" evidence="11">
    <location>
        <begin position="261"/>
        <end position="294"/>
    </location>
</feature>
<dbReference type="FunFam" id="1.10.10.60:FF:000129">
    <property type="entry name" value="Telomeric repeat-binding factor 2"/>
    <property type="match status" value="1"/>
</dbReference>
<keyword evidence="4" id="KW-0597">Phosphoprotein</keyword>
<evidence type="ECO:0000259" key="13">
    <source>
        <dbReference type="PROSITE" id="PS51294"/>
    </source>
</evidence>
<feature type="region of interest" description="Disordered" evidence="11">
    <location>
        <begin position="347"/>
        <end position="390"/>
    </location>
</feature>
<comment type="subcellular location">
    <subcellularLocation>
        <location evidence="1">Chromosome</location>
        <location evidence="1">Telomere</location>
    </subcellularLocation>
    <subcellularLocation>
        <location evidence="10">Nucleus</location>
    </subcellularLocation>
</comment>
<evidence type="ECO:0000256" key="5">
    <source>
        <dbReference type="ARBA" id="ARBA00022843"/>
    </source>
</evidence>
<keyword evidence="7 10" id="KW-0238">DNA-binding</keyword>
<feature type="region of interest" description="Disordered" evidence="11">
    <location>
        <begin position="1"/>
        <end position="33"/>
    </location>
</feature>
<keyword evidence="9 10" id="KW-0131">Cell cycle</keyword>
<feature type="compositionally biased region" description="Polar residues" evidence="11">
    <location>
        <begin position="404"/>
        <end position="425"/>
    </location>
</feature>
<keyword evidence="8 10" id="KW-0539">Nucleus</keyword>
<dbReference type="GO" id="GO:1904430">
    <property type="term" value="P:negative regulation of t-circle formation"/>
    <property type="evidence" value="ECO:0007669"/>
    <property type="project" value="Ensembl"/>
</dbReference>
<feature type="compositionally biased region" description="Basic and acidic residues" evidence="11">
    <location>
        <begin position="8"/>
        <end position="24"/>
    </location>
</feature>
<dbReference type="Gene3D" id="1.10.10.60">
    <property type="entry name" value="Homeodomain-like"/>
    <property type="match status" value="1"/>
</dbReference>
<dbReference type="GO" id="GO:0098505">
    <property type="term" value="F:G-rich strand telomeric DNA binding"/>
    <property type="evidence" value="ECO:0007669"/>
    <property type="project" value="Ensembl"/>
</dbReference>
<dbReference type="CDD" id="cd11660">
    <property type="entry name" value="SANT_TRF"/>
    <property type="match status" value="1"/>
</dbReference>
<dbReference type="AlphaFoldDB" id="U3JJF9"/>
<reference evidence="14" key="2">
    <citation type="submission" date="2025-08" db="UniProtKB">
        <authorList>
            <consortium name="Ensembl"/>
        </authorList>
    </citation>
    <scope>IDENTIFICATION</scope>
</reference>
<keyword evidence="6 10" id="KW-0779">Telomere</keyword>
<dbReference type="PIRSF" id="PIRSF038016">
    <property type="entry name" value="Telomere_bd-1_Pin2"/>
    <property type="match status" value="1"/>
</dbReference>
<dbReference type="GO" id="GO:1904354">
    <property type="term" value="P:negative regulation of telomere capping"/>
    <property type="evidence" value="ECO:0007669"/>
    <property type="project" value="Ensembl"/>
</dbReference>
<dbReference type="PANTHER" id="PTHR46833">
    <property type="entry name" value="TELOMERIC REPEAT-BINDING FACTOR 2 TERF2"/>
    <property type="match status" value="1"/>
</dbReference>
<evidence type="ECO:0000256" key="6">
    <source>
        <dbReference type="ARBA" id="ARBA00022895"/>
    </source>
</evidence>
<evidence type="ECO:0000256" key="11">
    <source>
        <dbReference type="SAM" id="MobiDB-lite"/>
    </source>
</evidence>
<dbReference type="GO" id="GO:0044877">
    <property type="term" value="F:protein-containing complex binding"/>
    <property type="evidence" value="ECO:0007669"/>
    <property type="project" value="Ensembl"/>
</dbReference>
<dbReference type="GO" id="GO:0032211">
    <property type="term" value="P:negative regulation of telomere maintenance via telomerase"/>
    <property type="evidence" value="ECO:0007669"/>
    <property type="project" value="Ensembl"/>
</dbReference>
<evidence type="ECO:0000256" key="7">
    <source>
        <dbReference type="ARBA" id="ARBA00023125"/>
    </source>
</evidence>
<evidence type="ECO:0000256" key="8">
    <source>
        <dbReference type="ARBA" id="ARBA00023242"/>
    </source>
</evidence>
<dbReference type="GO" id="GO:0032208">
    <property type="term" value="P:negative regulation of telomere maintenance via recombination"/>
    <property type="evidence" value="ECO:0007669"/>
    <property type="project" value="Ensembl"/>
</dbReference>
<dbReference type="eggNOG" id="ENOG502RYHN">
    <property type="taxonomic scope" value="Eukaryota"/>
</dbReference>
<dbReference type="GO" id="GO:0031848">
    <property type="term" value="P:protection from non-homologous end joining at telomere"/>
    <property type="evidence" value="ECO:0007669"/>
    <property type="project" value="Ensembl"/>
</dbReference>
<dbReference type="Pfam" id="PF00249">
    <property type="entry name" value="Myb_DNA-binding"/>
    <property type="match status" value="1"/>
</dbReference>
<dbReference type="SUPFAM" id="SSF46689">
    <property type="entry name" value="Homeodomain-like"/>
    <property type="match status" value="1"/>
</dbReference>
<dbReference type="GO" id="GO:0003720">
    <property type="term" value="F:telomerase activity"/>
    <property type="evidence" value="ECO:0007669"/>
    <property type="project" value="Ensembl"/>
</dbReference>
<dbReference type="GO" id="GO:0070198">
    <property type="term" value="P:protein localization to chromosome, telomeric region"/>
    <property type="evidence" value="ECO:0007669"/>
    <property type="project" value="Ensembl"/>
</dbReference>
<dbReference type="SUPFAM" id="SSF63600">
    <property type="entry name" value="Telomeric repeat binding factor (TRF) dimerisation domain"/>
    <property type="match status" value="1"/>
</dbReference>
<dbReference type="InterPro" id="IPR013867">
    <property type="entry name" value="Telomere_rpt-bd_fac_dimer_dom"/>
</dbReference>